<dbReference type="Gene3D" id="3.30.1340.30">
    <property type="match status" value="1"/>
</dbReference>
<evidence type="ECO:0000259" key="3">
    <source>
        <dbReference type="PROSITE" id="PS50914"/>
    </source>
</evidence>
<dbReference type="RefSeq" id="WP_146504753.1">
    <property type="nucleotide sequence ID" value="NZ_SJPG01000001.1"/>
</dbReference>
<dbReference type="EMBL" id="SJPG01000001">
    <property type="protein sequence ID" value="TWT62953.1"/>
    <property type="molecule type" value="Genomic_DNA"/>
</dbReference>
<name>A0A5C5XKP1_9PLAN</name>
<organism evidence="4 5">
    <name type="scientific">Rubinisphaera italica</name>
    <dbReference type="NCBI Taxonomy" id="2527969"/>
    <lineage>
        <taxon>Bacteria</taxon>
        <taxon>Pseudomonadati</taxon>
        <taxon>Planctomycetota</taxon>
        <taxon>Planctomycetia</taxon>
        <taxon>Planctomycetales</taxon>
        <taxon>Planctomycetaceae</taxon>
        <taxon>Rubinisphaera</taxon>
    </lineage>
</organism>
<gene>
    <name evidence="4" type="ORF">Pan54_37040</name>
</gene>
<feature type="compositionally biased region" description="Gly residues" evidence="1">
    <location>
        <begin position="33"/>
        <end position="56"/>
    </location>
</feature>
<dbReference type="Pfam" id="PF04972">
    <property type="entry name" value="BON"/>
    <property type="match status" value="1"/>
</dbReference>
<evidence type="ECO:0000256" key="1">
    <source>
        <dbReference type="SAM" id="MobiDB-lite"/>
    </source>
</evidence>
<dbReference type="Proteomes" id="UP000316095">
    <property type="component" value="Unassembled WGS sequence"/>
</dbReference>
<feature type="region of interest" description="Disordered" evidence="1">
    <location>
        <begin position="25"/>
        <end position="59"/>
    </location>
</feature>
<proteinExistence type="predicted"/>
<dbReference type="PROSITE" id="PS50914">
    <property type="entry name" value="BON"/>
    <property type="match status" value="1"/>
</dbReference>
<keyword evidence="5" id="KW-1185">Reference proteome</keyword>
<evidence type="ECO:0000256" key="2">
    <source>
        <dbReference type="SAM" id="SignalP"/>
    </source>
</evidence>
<accession>A0A5C5XKP1</accession>
<protein>
    <submittedName>
        <fullName evidence="4">BON domain protein</fullName>
    </submittedName>
</protein>
<reference evidence="4 5" key="1">
    <citation type="submission" date="2019-02" db="EMBL/GenBank/DDBJ databases">
        <title>Deep-cultivation of Planctomycetes and their phenomic and genomic characterization uncovers novel biology.</title>
        <authorList>
            <person name="Wiegand S."/>
            <person name="Jogler M."/>
            <person name="Boedeker C."/>
            <person name="Pinto D."/>
            <person name="Vollmers J."/>
            <person name="Rivas-Marin E."/>
            <person name="Kohn T."/>
            <person name="Peeters S.H."/>
            <person name="Heuer A."/>
            <person name="Rast P."/>
            <person name="Oberbeckmann S."/>
            <person name="Bunk B."/>
            <person name="Jeske O."/>
            <person name="Meyerdierks A."/>
            <person name="Storesund J.E."/>
            <person name="Kallscheuer N."/>
            <person name="Luecker S."/>
            <person name="Lage O.M."/>
            <person name="Pohl T."/>
            <person name="Merkel B.J."/>
            <person name="Hornburger P."/>
            <person name="Mueller R.-W."/>
            <person name="Bruemmer F."/>
            <person name="Labrenz M."/>
            <person name="Spormann A.M."/>
            <person name="Op Den Camp H."/>
            <person name="Overmann J."/>
            <person name="Amann R."/>
            <person name="Jetten M.S.M."/>
            <person name="Mascher T."/>
            <person name="Medema M.H."/>
            <person name="Devos D.P."/>
            <person name="Kaster A.-K."/>
            <person name="Ovreas L."/>
            <person name="Rohde M."/>
            <person name="Galperin M.Y."/>
            <person name="Jogler C."/>
        </authorList>
    </citation>
    <scope>NUCLEOTIDE SEQUENCE [LARGE SCALE GENOMIC DNA]</scope>
    <source>
        <strain evidence="4 5">Pan54</strain>
    </source>
</reference>
<feature type="chain" id="PRO_5023065888" evidence="2">
    <location>
        <begin position="23"/>
        <end position="214"/>
    </location>
</feature>
<sequence precursor="true">MLRFLFTLMAGLLIVNQSASYAQNQNQSQNQGQTGGAAGRGVAGGGTAAGPTGGGAAATQEINTDAGSSANIEREFNEGLVGQSDNVGRFVGDEQAGTQRLNQQGPNFQQRNGSNVNGGQPTKQSKIRPVLIIAFDIPQTQFTRSRMIPVDRQLSFRMLNKPQFSGVSVNFDETGSLILNGVVNTPRDKKLAEAFARLEPGVKKIANQIVVLPQ</sequence>
<feature type="signal peptide" evidence="2">
    <location>
        <begin position="1"/>
        <end position="22"/>
    </location>
</feature>
<comment type="caution">
    <text evidence="4">The sequence shown here is derived from an EMBL/GenBank/DDBJ whole genome shotgun (WGS) entry which is preliminary data.</text>
</comment>
<feature type="region of interest" description="Disordered" evidence="1">
    <location>
        <begin position="103"/>
        <end position="123"/>
    </location>
</feature>
<dbReference type="InterPro" id="IPR007055">
    <property type="entry name" value="BON_dom"/>
</dbReference>
<feature type="domain" description="BON" evidence="3">
    <location>
        <begin position="144"/>
        <end position="213"/>
    </location>
</feature>
<evidence type="ECO:0000313" key="4">
    <source>
        <dbReference type="EMBL" id="TWT62953.1"/>
    </source>
</evidence>
<keyword evidence="2" id="KW-0732">Signal</keyword>
<evidence type="ECO:0000313" key="5">
    <source>
        <dbReference type="Proteomes" id="UP000316095"/>
    </source>
</evidence>
<dbReference type="OrthoDB" id="291345at2"/>
<dbReference type="AlphaFoldDB" id="A0A5C5XKP1"/>